<protein>
    <submittedName>
        <fullName evidence="1">Uncharacterized protein</fullName>
    </submittedName>
</protein>
<dbReference type="AlphaFoldDB" id="A0A2K3UYG3"/>
<dbReference type="Proteomes" id="UP000236379">
    <property type="component" value="Unassembled WGS sequence"/>
</dbReference>
<gene>
    <name evidence="1" type="ORF">CVO96_09285</name>
</gene>
<evidence type="ECO:0000313" key="2">
    <source>
        <dbReference type="Proteomes" id="UP000236379"/>
    </source>
</evidence>
<sequence>MRFLLTLSLALTGALQPPPSTVPTPYAPAVGGYVLLTESVSTAGNVVRSTPFLTDAQGHGVSRFGWLNRPLRVLRETVSAYVLSSGTGQVWLPKRNLQAKAAFPLTRTRETEQLSQALVSQQVYVDGHPMFPCGIAPGYTAYVTLESARVESIWQIEVSPQGGFVSGNEVRNQRVSRAAVLVMLRPLAGVRALAGQPDPSLQEQSVALMAQAPQRCTRLPGVFGSADDVYRSLSLAPLPIRPPLPNDPDAAQKVLIGWTRAQVLAQYGNPNEEGSLADLLNHTHWTFGYDYGLVSITFGPDGRVSEARIARSP</sequence>
<accession>A0A2K3UYG3</accession>
<reference evidence="1 2" key="1">
    <citation type="submission" date="2018-01" db="EMBL/GenBank/DDBJ databases">
        <title>Deinococcus koreensis sp. nov., a radiation-resistant bacterium isolated from river water.</title>
        <authorList>
            <person name="Choi A."/>
        </authorList>
    </citation>
    <scope>NUCLEOTIDE SEQUENCE [LARGE SCALE GENOMIC DNA]</scope>
    <source>
        <strain evidence="1 2">SJW1-2</strain>
    </source>
</reference>
<organism evidence="1 2">
    <name type="scientific">Deinococcus koreensis</name>
    <dbReference type="NCBI Taxonomy" id="2054903"/>
    <lineage>
        <taxon>Bacteria</taxon>
        <taxon>Thermotogati</taxon>
        <taxon>Deinococcota</taxon>
        <taxon>Deinococci</taxon>
        <taxon>Deinococcales</taxon>
        <taxon>Deinococcaceae</taxon>
        <taxon>Deinococcus</taxon>
    </lineage>
</organism>
<evidence type="ECO:0000313" key="1">
    <source>
        <dbReference type="EMBL" id="PNY81545.1"/>
    </source>
</evidence>
<comment type="caution">
    <text evidence="1">The sequence shown here is derived from an EMBL/GenBank/DDBJ whole genome shotgun (WGS) entry which is preliminary data.</text>
</comment>
<dbReference type="RefSeq" id="WP_103311988.1">
    <property type="nucleotide sequence ID" value="NZ_PPPD01000001.1"/>
</dbReference>
<dbReference type="EMBL" id="PPPD01000001">
    <property type="protein sequence ID" value="PNY81545.1"/>
    <property type="molecule type" value="Genomic_DNA"/>
</dbReference>
<dbReference type="OrthoDB" id="60177at2"/>
<name>A0A2K3UYG3_9DEIO</name>
<keyword evidence="2" id="KW-1185">Reference proteome</keyword>
<proteinExistence type="predicted"/>